<name>A0A1W1E1T9_9ZZZZ</name>
<sequence>MNTHSTASAIACRYNNVNINQSTSLFYHLLSKSLSGGAPNREIIRRATVKGIGDLAVHAEKYNIDITSLDTVKLIIFTSFYLLPELSEKFNITQQDVYKAIIGFILFSYEVNSIKQHPDADNTARILTQFYHPEQESDKNKMAVYTYFKGMQESLVAFHKNKIS</sequence>
<proteinExistence type="predicted"/>
<reference evidence="1" key="1">
    <citation type="submission" date="2016-10" db="EMBL/GenBank/DDBJ databases">
        <authorList>
            <person name="de Groot N.N."/>
        </authorList>
    </citation>
    <scope>NUCLEOTIDE SEQUENCE</scope>
</reference>
<gene>
    <name evidence="1" type="ORF">MNB_SUP05-SYMBIONT-5-63</name>
</gene>
<protein>
    <submittedName>
        <fullName evidence="1">Uncharacterized protein</fullName>
    </submittedName>
</protein>
<dbReference type="EMBL" id="FPHZ01000111">
    <property type="protein sequence ID" value="SFV87940.1"/>
    <property type="molecule type" value="Genomic_DNA"/>
</dbReference>
<organism evidence="1">
    <name type="scientific">hydrothermal vent metagenome</name>
    <dbReference type="NCBI Taxonomy" id="652676"/>
    <lineage>
        <taxon>unclassified sequences</taxon>
        <taxon>metagenomes</taxon>
        <taxon>ecological metagenomes</taxon>
    </lineage>
</organism>
<dbReference type="AlphaFoldDB" id="A0A1W1E1T9"/>
<accession>A0A1W1E1T9</accession>
<evidence type="ECO:0000313" key="1">
    <source>
        <dbReference type="EMBL" id="SFV87940.1"/>
    </source>
</evidence>